<dbReference type="EMBL" id="CP113836">
    <property type="protein sequence ID" value="WAL68131.1"/>
    <property type="molecule type" value="Genomic_DNA"/>
</dbReference>
<dbReference type="RefSeq" id="WP_268758226.1">
    <property type="nucleotide sequence ID" value="NZ_CP113836.1"/>
</dbReference>
<dbReference type="PANTHER" id="PTHR34846:SF7">
    <property type="entry name" value="BLL7811 PROTEIN"/>
    <property type="match status" value="1"/>
</dbReference>
<reference evidence="2" key="1">
    <citation type="submission" date="2022-11" db="EMBL/GenBank/DDBJ databases">
        <authorList>
            <person name="Mo P."/>
        </authorList>
    </citation>
    <scope>NUCLEOTIDE SEQUENCE</scope>
    <source>
        <strain evidence="2">HUAS 11-8</strain>
    </source>
</reference>
<dbReference type="NCBIfam" id="TIGR00778">
    <property type="entry name" value="ahpD_dom"/>
    <property type="match status" value="1"/>
</dbReference>
<name>A0ABY7BBA2_9PSEU</name>
<sequence length="161" mass="17454">MNARFDLLGNELAVKFSKRFANASLVIEGSPLPKATRELVSLRASQINGCGLCIDMHTKELAAAGEAAVRINLVAAWREATVFTEAERAALAFAEEGTRLADAHQGVSDETWAEVREHYDDDQIAALVCLLGVINAANRMNVIVRQPAGSYEPGMFESMMS</sequence>
<dbReference type="SUPFAM" id="SSF69118">
    <property type="entry name" value="AhpD-like"/>
    <property type="match status" value="1"/>
</dbReference>
<dbReference type="InterPro" id="IPR029032">
    <property type="entry name" value="AhpD-like"/>
</dbReference>
<evidence type="ECO:0000313" key="2">
    <source>
        <dbReference type="EMBL" id="WAL68131.1"/>
    </source>
</evidence>
<gene>
    <name evidence="2" type="ORF">ORV05_10305</name>
</gene>
<dbReference type="Proteomes" id="UP001163203">
    <property type="component" value="Chromosome"/>
</dbReference>
<protein>
    <submittedName>
        <fullName evidence="2">Carboxymuconolactone decarboxylase family protein</fullName>
    </submittedName>
</protein>
<dbReference type="PANTHER" id="PTHR34846">
    <property type="entry name" value="4-CARBOXYMUCONOLACTONE DECARBOXYLASE FAMILY PROTEIN (AFU_ORTHOLOGUE AFUA_6G11590)"/>
    <property type="match status" value="1"/>
</dbReference>
<evidence type="ECO:0000313" key="3">
    <source>
        <dbReference type="Proteomes" id="UP001163203"/>
    </source>
</evidence>
<organism evidence="2 3">
    <name type="scientific">Amycolatopsis cynarae</name>
    <dbReference type="NCBI Taxonomy" id="2995223"/>
    <lineage>
        <taxon>Bacteria</taxon>
        <taxon>Bacillati</taxon>
        <taxon>Actinomycetota</taxon>
        <taxon>Actinomycetes</taxon>
        <taxon>Pseudonocardiales</taxon>
        <taxon>Pseudonocardiaceae</taxon>
        <taxon>Amycolatopsis</taxon>
    </lineage>
</organism>
<keyword evidence="3" id="KW-1185">Reference proteome</keyword>
<dbReference type="Gene3D" id="1.20.1290.10">
    <property type="entry name" value="AhpD-like"/>
    <property type="match status" value="1"/>
</dbReference>
<feature type="domain" description="Carboxymuconolactone decarboxylase-like" evidence="1">
    <location>
        <begin position="26"/>
        <end position="96"/>
    </location>
</feature>
<dbReference type="InterPro" id="IPR004675">
    <property type="entry name" value="AhpD_core"/>
</dbReference>
<proteinExistence type="predicted"/>
<dbReference type="InterPro" id="IPR003779">
    <property type="entry name" value="CMD-like"/>
</dbReference>
<dbReference type="Pfam" id="PF02627">
    <property type="entry name" value="CMD"/>
    <property type="match status" value="1"/>
</dbReference>
<accession>A0ABY7BBA2</accession>
<evidence type="ECO:0000259" key="1">
    <source>
        <dbReference type="Pfam" id="PF02627"/>
    </source>
</evidence>